<dbReference type="GO" id="GO:0097367">
    <property type="term" value="F:carbohydrate derivative binding"/>
    <property type="evidence" value="ECO:0007669"/>
    <property type="project" value="InterPro"/>
</dbReference>
<accession>A0A8J3NNA7</accession>
<keyword evidence="4" id="KW-1185">Reference proteome</keyword>
<dbReference type="InterPro" id="IPR001347">
    <property type="entry name" value="SIS_dom"/>
</dbReference>
<name>A0A8J3NNA7_9ACTN</name>
<comment type="caution">
    <text evidence="3">The sequence shown here is derived from an EMBL/GenBank/DDBJ whole genome shotgun (WGS) entry which is preliminary data.</text>
</comment>
<dbReference type="PANTHER" id="PTHR30390">
    <property type="entry name" value="SEDOHEPTULOSE 7-PHOSPHATE ISOMERASE / DNAA INITIATOR-ASSOCIATING FACTOR FOR REPLICATION INITIATION"/>
    <property type="match status" value="1"/>
</dbReference>
<dbReference type="EMBL" id="BONF01000059">
    <property type="protein sequence ID" value="GIF86111.1"/>
    <property type="molecule type" value="Genomic_DNA"/>
</dbReference>
<dbReference type="RefSeq" id="WP_203756869.1">
    <property type="nucleotide sequence ID" value="NZ_BONF01000059.1"/>
</dbReference>
<feature type="compositionally biased region" description="Basic and acidic residues" evidence="1">
    <location>
        <begin position="265"/>
        <end position="274"/>
    </location>
</feature>
<proteinExistence type="predicted"/>
<reference evidence="3 4" key="1">
    <citation type="submission" date="2021-01" db="EMBL/GenBank/DDBJ databases">
        <title>Whole genome shotgun sequence of Catellatospora bangladeshensis NBRC 107357.</title>
        <authorList>
            <person name="Komaki H."/>
            <person name="Tamura T."/>
        </authorList>
    </citation>
    <scope>NUCLEOTIDE SEQUENCE [LARGE SCALE GENOMIC DNA]</scope>
    <source>
        <strain evidence="3 4">NBRC 107357</strain>
    </source>
</reference>
<dbReference type="Pfam" id="PF13580">
    <property type="entry name" value="SIS_2"/>
    <property type="match status" value="1"/>
</dbReference>
<feature type="region of interest" description="Disordered" evidence="1">
    <location>
        <begin position="30"/>
        <end position="55"/>
    </location>
</feature>
<dbReference type="PANTHER" id="PTHR30390:SF6">
    <property type="entry name" value="DNAA INITIATOR-ASSOCIATING PROTEIN DIAA"/>
    <property type="match status" value="1"/>
</dbReference>
<dbReference type="Gene3D" id="3.40.50.10490">
    <property type="entry name" value="Glucose-6-phosphate isomerase like protein, domain 1"/>
    <property type="match status" value="1"/>
</dbReference>
<dbReference type="InterPro" id="IPR046348">
    <property type="entry name" value="SIS_dom_sf"/>
</dbReference>
<evidence type="ECO:0000313" key="3">
    <source>
        <dbReference type="EMBL" id="GIF86111.1"/>
    </source>
</evidence>
<feature type="compositionally biased region" description="Low complexity" evidence="1">
    <location>
        <begin position="30"/>
        <end position="40"/>
    </location>
</feature>
<organism evidence="3 4">
    <name type="scientific">Catellatospora bangladeshensis</name>
    <dbReference type="NCBI Taxonomy" id="310355"/>
    <lineage>
        <taxon>Bacteria</taxon>
        <taxon>Bacillati</taxon>
        <taxon>Actinomycetota</taxon>
        <taxon>Actinomycetes</taxon>
        <taxon>Micromonosporales</taxon>
        <taxon>Micromonosporaceae</taxon>
        <taxon>Catellatospora</taxon>
    </lineage>
</organism>
<dbReference type="SUPFAM" id="SSF53697">
    <property type="entry name" value="SIS domain"/>
    <property type="match status" value="1"/>
</dbReference>
<protein>
    <recommendedName>
        <fullName evidence="2">SIS domain-containing protein</fullName>
    </recommendedName>
</protein>
<dbReference type="InterPro" id="IPR035461">
    <property type="entry name" value="GmhA/DiaA"/>
</dbReference>
<dbReference type="Proteomes" id="UP000601223">
    <property type="component" value="Unassembled WGS sequence"/>
</dbReference>
<feature type="domain" description="SIS" evidence="2">
    <location>
        <begin position="95"/>
        <end position="251"/>
    </location>
</feature>
<dbReference type="PROSITE" id="PS51464">
    <property type="entry name" value="SIS"/>
    <property type="match status" value="1"/>
</dbReference>
<dbReference type="GO" id="GO:1901135">
    <property type="term" value="P:carbohydrate derivative metabolic process"/>
    <property type="evidence" value="ECO:0007669"/>
    <property type="project" value="InterPro"/>
</dbReference>
<dbReference type="InterPro" id="IPR050099">
    <property type="entry name" value="SIS_GmhA/DiaA_subfam"/>
</dbReference>
<evidence type="ECO:0000256" key="1">
    <source>
        <dbReference type="SAM" id="MobiDB-lite"/>
    </source>
</evidence>
<evidence type="ECO:0000259" key="2">
    <source>
        <dbReference type="PROSITE" id="PS51464"/>
    </source>
</evidence>
<evidence type="ECO:0000313" key="4">
    <source>
        <dbReference type="Proteomes" id="UP000601223"/>
    </source>
</evidence>
<sequence length="274" mass="27280">MTAAERGAPAQLGALYPFLYAAPAQPASSSVDDGAQAAQAGGPGRASGPDTGARHPDLIAALTASTAAKLRDAAALRARVLTEQAAALTACAAELAAALGTGGRLFTFGNGGSATDAVACAELFAAPPGRARPLPAYALSADVAVLSALANDVGVEAVFARQVAAHARPGDVVIGFSTSGNSPNLVAGFAQARARGVVTVGFSGGAGGRLAEPGAADHLFVVRSPSVHRIQEAQTTACHVLWELTVAGLGGGADRRPRAAQGVYPDDRNDVRRG</sequence>
<gene>
    <name evidence="3" type="ORF">Cba03nite_74600</name>
</gene>
<feature type="region of interest" description="Disordered" evidence="1">
    <location>
        <begin position="253"/>
        <end position="274"/>
    </location>
</feature>
<dbReference type="AlphaFoldDB" id="A0A8J3NNA7"/>
<dbReference type="CDD" id="cd05006">
    <property type="entry name" value="SIS_GmhA"/>
    <property type="match status" value="1"/>
</dbReference>